<evidence type="ECO:0000256" key="1">
    <source>
        <dbReference type="SAM" id="SignalP"/>
    </source>
</evidence>
<evidence type="ECO:0000259" key="2">
    <source>
        <dbReference type="Pfam" id="PF10091"/>
    </source>
</evidence>
<dbReference type="Gene3D" id="1.50.10.140">
    <property type="match status" value="1"/>
</dbReference>
<feature type="domain" description="Glycoamylase-like" evidence="2">
    <location>
        <begin position="210"/>
        <end position="453"/>
    </location>
</feature>
<gene>
    <name evidence="3" type="ORF">METEAL_08640</name>
</gene>
<protein>
    <recommendedName>
        <fullName evidence="2">Glycoamylase-like domain-containing protein</fullName>
    </recommendedName>
</protein>
<accession>A0AA48K825</accession>
<evidence type="ECO:0000313" key="3">
    <source>
        <dbReference type="EMBL" id="BDU71690.1"/>
    </source>
</evidence>
<feature type="chain" id="PRO_5041244413" description="Glycoamylase-like domain-containing protein" evidence="1">
    <location>
        <begin position="26"/>
        <end position="478"/>
    </location>
</feature>
<proteinExistence type="predicted"/>
<sequence>MGTFTFFNKASVGLSLLLAVSTACGGAPPAQPVPELSDQAFIELLEQRTFQFFWDTADPGTGLIPDRHPSPSFASISAVGFGLTAYVIGAERGYVTREQAAQRVLLTLRFLDRAPQGPDPVNATGHHGFYYHFLDMKTGLRFKNVELSTIDTALLIAGALTCQAYFDRPAEAEIRAIASRLNERVEWTWAMPRANRVSMGWTPEEGFNTYDWHGYMEAMLLEFLALGSPTHAIPAAAWPEYTKSQAWATFQGQACYQFGPLFGHQFSHVWVDFRGVRDAATAALGIDYAEETRRATLSQRAYAQANPGNWKGYGPNIWGISACDGPSDAVLQVDGVRRTFLTYAARGAAANGILDDGTITPNAAAGSLPFTPEVSLPALKEMRRRFGDNLFSKYGFLDAFNETFPEGAPAHHGRTIKGLGWVDTDYLGIDQGLILGMVENYRSGLVWRLLRNDPTLRRGMVRAGFKGGWLDTPAAKKP</sequence>
<dbReference type="KEGG" id="msil:METEAL_08640"/>
<dbReference type="InterPro" id="IPR019282">
    <property type="entry name" value="Glycoamylase-like_cons_dom"/>
</dbReference>
<reference evidence="4" key="1">
    <citation type="journal article" date="2023" name="Int. J. Syst. Evol. Microbiol.">
        <title>Mesoterricola silvestris gen. nov., sp. nov., Mesoterricola sediminis sp. nov., Geothrix oryzae sp. nov., Geothrix edaphica sp. nov., Geothrix rubra sp. nov., and Geothrix limicola sp. nov., six novel members of Acidobacteriota isolated from soils.</title>
        <authorList>
            <person name="Itoh H."/>
            <person name="Sugisawa Y."/>
            <person name="Mise K."/>
            <person name="Xu Z."/>
            <person name="Kuniyasu M."/>
            <person name="Ushijima N."/>
            <person name="Kawano K."/>
            <person name="Kobayashi E."/>
            <person name="Shiratori Y."/>
            <person name="Masuda Y."/>
            <person name="Senoo K."/>
        </authorList>
    </citation>
    <scope>NUCLEOTIDE SEQUENCE [LARGE SCALE GENOMIC DNA]</scope>
    <source>
        <strain evidence="4">W79</strain>
    </source>
</reference>
<feature type="signal peptide" evidence="1">
    <location>
        <begin position="1"/>
        <end position="25"/>
    </location>
</feature>
<dbReference type="PIRSF" id="PIRSF028431">
    <property type="entry name" value="UCP028431"/>
    <property type="match status" value="1"/>
</dbReference>
<dbReference type="EMBL" id="AP027080">
    <property type="protein sequence ID" value="BDU71690.1"/>
    <property type="molecule type" value="Genomic_DNA"/>
</dbReference>
<name>A0AA48K825_9BACT</name>
<keyword evidence="1" id="KW-0732">Signal</keyword>
<dbReference type="RefSeq" id="WP_316414592.1">
    <property type="nucleotide sequence ID" value="NZ_AP027080.1"/>
</dbReference>
<dbReference type="AlphaFoldDB" id="A0AA48K825"/>
<evidence type="ECO:0000313" key="4">
    <source>
        <dbReference type="Proteomes" id="UP001238179"/>
    </source>
</evidence>
<dbReference type="Pfam" id="PF10091">
    <property type="entry name" value="Glycoamylase"/>
    <property type="match status" value="1"/>
</dbReference>
<dbReference type="Proteomes" id="UP001238179">
    <property type="component" value="Chromosome"/>
</dbReference>
<dbReference type="InterPro" id="IPR016883">
    <property type="entry name" value="UCP028431"/>
</dbReference>
<keyword evidence="4" id="KW-1185">Reference proteome</keyword>
<organism evidence="3 4">
    <name type="scientific">Mesoterricola silvestris</name>
    <dbReference type="NCBI Taxonomy" id="2927979"/>
    <lineage>
        <taxon>Bacteria</taxon>
        <taxon>Pseudomonadati</taxon>
        <taxon>Acidobacteriota</taxon>
        <taxon>Holophagae</taxon>
        <taxon>Holophagales</taxon>
        <taxon>Holophagaceae</taxon>
        <taxon>Mesoterricola</taxon>
    </lineage>
</organism>